<gene>
    <name evidence="2" type="ORF">D3H35_16595</name>
</gene>
<name>A0A398CGJ2_9BACL</name>
<feature type="transmembrane region" description="Helical" evidence="1">
    <location>
        <begin position="149"/>
        <end position="175"/>
    </location>
</feature>
<accession>A0A398CGJ2</accession>
<keyword evidence="1" id="KW-0812">Transmembrane</keyword>
<feature type="transmembrane region" description="Helical" evidence="1">
    <location>
        <begin position="204"/>
        <end position="226"/>
    </location>
</feature>
<dbReference type="OrthoDB" id="9800610at2"/>
<dbReference type="EMBL" id="QXJM01000039">
    <property type="protein sequence ID" value="RIE02336.1"/>
    <property type="molecule type" value="Genomic_DNA"/>
</dbReference>
<dbReference type="AlphaFoldDB" id="A0A398CGJ2"/>
<dbReference type="InterPro" id="IPR010390">
    <property type="entry name" value="ABC-2_transporter-like"/>
</dbReference>
<keyword evidence="1" id="KW-0472">Membrane</keyword>
<sequence>MSRVSFTMSLFREYIANYLKTKLTYRADFWVEVLSDLLFSAMNLIFIFIVFQHTPSLGDWSEAEVVFVYGYYMIPFGIFGTFFNLWNFGDRYIVKGEMDRILTRPAHSLAQIMLENVDPPSLIGSLVGLAIMAMSWNTLGLPFDWYDPLILIVMIAGSMLIYAGLYTTLAALSFYSDAPTGIIPLMFNIQNYGRYPVQIYNKAIRFLLTWVLPFAFVGVYPASFFLDRHGDLWLSLITPAVGIVAAAIGLAVWNRGVHRYRGAGS</sequence>
<dbReference type="PANTHER" id="PTHR36833">
    <property type="entry name" value="SLR0610 PROTEIN-RELATED"/>
    <property type="match status" value="1"/>
</dbReference>
<evidence type="ECO:0000313" key="3">
    <source>
        <dbReference type="Proteomes" id="UP000266340"/>
    </source>
</evidence>
<dbReference type="PANTHER" id="PTHR36833:SF1">
    <property type="entry name" value="INTEGRAL MEMBRANE TRANSPORT PROTEIN"/>
    <property type="match status" value="1"/>
</dbReference>
<protein>
    <submittedName>
        <fullName evidence="2">ABC transporter permease</fullName>
    </submittedName>
</protein>
<feature type="transmembrane region" description="Helical" evidence="1">
    <location>
        <begin position="69"/>
        <end position="88"/>
    </location>
</feature>
<evidence type="ECO:0000313" key="2">
    <source>
        <dbReference type="EMBL" id="RIE02336.1"/>
    </source>
</evidence>
<proteinExistence type="predicted"/>
<evidence type="ECO:0000256" key="1">
    <source>
        <dbReference type="SAM" id="Phobius"/>
    </source>
</evidence>
<dbReference type="Pfam" id="PF06182">
    <property type="entry name" value="ABC2_membrane_6"/>
    <property type="match status" value="1"/>
</dbReference>
<feature type="transmembrane region" description="Helical" evidence="1">
    <location>
        <begin position="232"/>
        <end position="253"/>
    </location>
</feature>
<keyword evidence="1" id="KW-1133">Transmembrane helix</keyword>
<keyword evidence="3" id="KW-1185">Reference proteome</keyword>
<reference evidence="2 3" key="1">
    <citation type="submission" date="2018-09" db="EMBL/GenBank/DDBJ databases">
        <title>Cohnella cavernae sp. nov., isolated from a karst cave.</title>
        <authorList>
            <person name="Zhu H."/>
        </authorList>
    </citation>
    <scope>NUCLEOTIDE SEQUENCE [LARGE SCALE GENOMIC DNA]</scope>
    <source>
        <strain evidence="2 3">K2E09-144</strain>
    </source>
</reference>
<feature type="transmembrane region" description="Helical" evidence="1">
    <location>
        <begin position="29"/>
        <end position="49"/>
    </location>
</feature>
<dbReference type="RefSeq" id="WP_119150377.1">
    <property type="nucleotide sequence ID" value="NZ_JBHSOV010000028.1"/>
</dbReference>
<organism evidence="2 3">
    <name type="scientific">Cohnella faecalis</name>
    <dbReference type="NCBI Taxonomy" id="2315694"/>
    <lineage>
        <taxon>Bacteria</taxon>
        <taxon>Bacillati</taxon>
        <taxon>Bacillota</taxon>
        <taxon>Bacilli</taxon>
        <taxon>Bacillales</taxon>
        <taxon>Paenibacillaceae</taxon>
        <taxon>Cohnella</taxon>
    </lineage>
</organism>
<feature type="transmembrane region" description="Helical" evidence="1">
    <location>
        <begin position="122"/>
        <end position="143"/>
    </location>
</feature>
<comment type="caution">
    <text evidence="2">The sequence shown here is derived from an EMBL/GenBank/DDBJ whole genome shotgun (WGS) entry which is preliminary data.</text>
</comment>
<dbReference type="Proteomes" id="UP000266340">
    <property type="component" value="Unassembled WGS sequence"/>
</dbReference>